<evidence type="ECO:0000256" key="6">
    <source>
        <dbReference type="ARBA" id="ARBA00022840"/>
    </source>
</evidence>
<evidence type="ECO:0000256" key="4">
    <source>
        <dbReference type="ARBA" id="ARBA00022741"/>
    </source>
</evidence>
<dbReference type="EC" id="2.7.11.1" evidence="1"/>
<dbReference type="InterPro" id="IPR051272">
    <property type="entry name" value="RIO-type_Ser/Thr_kinase"/>
</dbReference>
<evidence type="ECO:0000256" key="2">
    <source>
        <dbReference type="ARBA" id="ARBA00022527"/>
    </source>
</evidence>
<evidence type="ECO:0000313" key="11">
    <source>
        <dbReference type="Proteomes" id="UP000077755"/>
    </source>
</evidence>
<sequence length="77" mass="9129">MVFKLLNHAIYDDLNSRIYTGKQASVYHTTKHDGQEFAVKVFKDRDRNTQGHYHSRLGNFKSNSRKIVKTWAENEMR</sequence>
<comment type="catalytic activity">
    <reaction evidence="8">
        <text>L-seryl-[protein] + ATP = O-phospho-L-seryl-[protein] + ADP + H(+)</text>
        <dbReference type="Rhea" id="RHEA:17989"/>
        <dbReference type="Rhea" id="RHEA-COMP:9863"/>
        <dbReference type="Rhea" id="RHEA-COMP:11604"/>
        <dbReference type="ChEBI" id="CHEBI:15378"/>
        <dbReference type="ChEBI" id="CHEBI:29999"/>
        <dbReference type="ChEBI" id="CHEBI:30616"/>
        <dbReference type="ChEBI" id="CHEBI:83421"/>
        <dbReference type="ChEBI" id="CHEBI:456216"/>
        <dbReference type="EC" id="2.7.11.1"/>
    </reaction>
</comment>
<dbReference type="AlphaFoldDB" id="A0AAF0WKJ7"/>
<feature type="domain" description="RIO-type" evidence="9">
    <location>
        <begin position="26"/>
        <end position="77"/>
    </location>
</feature>
<proteinExistence type="predicted"/>
<dbReference type="InterPro" id="IPR018934">
    <property type="entry name" value="RIO_dom"/>
</dbReference>
<dbReference type="EMBL" id="CP093344">
    <property type="protein sequence ID" value="WOG89800.1"/>
    <property type="molecule type" value="Genomic_DNA"/>
</dbReference>
<dbReference type="GO" id="GO:0004674">
    <property type="term" value="F:protein serine/threonine kinase activity"/>
    <property type="evidence" value="ECO:0007669"/>
    <property type="project" value="UniProtKB-KW"/>
</dbReference>
<keyword evidence="3" id="KW-0808">Transferase</keyword>
<dbReference type="Pfam" id="PF01163">
    <property type="entry name" value="RIO1"/>
    <property type="match status" value="1"/>
</dbReference>
<evidence type="ECO:0000256" key="3">
    <source>
        <dbReference type="ARBA" id="ARBA00022679"/>
    </source>
</evidence>
<keyword evidence="11" id="KW-1185">Reference proteome</keyword>
<gene>
    <name evidence="10" type="ORF">DCAR_0209039</name>
</gene>
<evidence type="ECO:0000256" key="5">
    <source>
        <dbReference type="ARBA" id="ARBA00022777"/>
    </source>
</evidence>
<keyword evidence="2" id="KW-0723">Serine/threonine-protein kinase</keyword>
<keyword evidence="6" id="KW-0067">ATP-binding</keyword>
<reference evidence="10" key="1">
    <citation type="journal article" date="2016" name="Nat. Genet.">
        <title>A high-quality carrot genome assembly provides new insights into carotenoid accumulation and asterid genome evolution.</title>
        <authorList>
            <person name="Iorizzo M."/>
            <person name="Ellison S."/>
            <person name="Senalik D."/>
            <person name="Zeng P."/>
            <person name="Satapoomin P."/>
            <person name="Huang J."/>
            <person name="Bowman M."/>
            <person name="Iovene M."/>
            <person name="Sanseverino W."/>
            <person name="Cavagnaro P."/>
            <person name="Yildiz M."/>
            <person name="Macko-Podgorni A."/>
            <person name="Moranska E."/>
            <person name="Grzebelus E."/>
            <person name="Grzebelus D."/>
            <person name="Ashrafi H."/>
            <person name="Zheng Z."/>
            <person name="Cheng S."/>
            <person name="Spooner D."/>
            <person name="Van Deynze A."/>
            <person name="Simon P."/>
        </authorList>
    </citation>
    <scope>NUCLEOTIDE SEQUENCE</scope>
    <source>
        <tissue evidence="10">Leaf</tissue>
    </source>
</reference>
<evidence type="ECO:0000256" key="8">
    <source>
        <dbReference type="ARBA" id="ARBA00048679"/>
    </source>
</evidence>
<evidence type="ECO:0000256" key="7">
    <source>
        <dbReference type="ARBA" id="ARBA00047899"/>
    </source>
</evidence>
<evidence type="ECO:0000259" key="9">
    <source>
        <dbReference type="Pfam" id="PF01163"/>
    </source>
</evidence>
<dbReference type="Gene3D" id="3.30.200.20">
    <property type="entry name" value="Phosphorylase Kinase, domain 1"/>
    <property type="match status" value="1"/>
</dbReference>
<reference evidence="10" key="2">
    <citation type="submission" date="2022-03" db="EMBL/GenBank/DDBJ databases">
        <title>Draft title - Genomic analysis of global carrot germplasm unveils the trajectory of domestication and the origin of high carotenoid orange carrot.</title>
        <authorList>
            <person name="Iorizzo M."/>
            <person name="Ellison S."/>
            <person name="Senalik D."/>
            <person name="Macko-Podgorni A."/>
            <person name="Grzebelus D."/>
            <person name="Bostan H."/>
            <person name="Rolling W."/>
            <person name="Curaba J."/>
            <person name="Simon P."/>
        </authorList>
    </citation>
    <scope>NUCLEOTIDE SEQUENCE</scope>
    <source>
        <tissue evidence="10">Leaf</tissue>
    </source>
</reference>
<dbReference type="GO" id="GO:0005524">
    <property type="term" value="F:ATP binding"/>
    <property type="evidence" value="ECO:0007669"/>
    <property type="project" value="UniProtKB-KW"/>
</dbReference>
<keyword evidence="5" id="KW-0418">Kinase</keyword>
<evidence type="ECO:0000313" key="10">
    <source>
        <dbReference type="EMBL" id="WOG89800.1"/>
    </source>
</evidence>
<protein>
    <recommendedName>
        <fullName evidence="1">non-specific serine/threonine protein kinase</fullName>
        <ecNumber evidence="1">2.7.11.1</ecNumber>
    </recommendedName>
</protein>
<accession>A0AAF0WKJ7</accession>
<evidence type="ECO:0000256" key="1">
    <source>
        <dbReference type="ARBA" id="ARBA00012513"/>
    </source>
</evidence>
<organism evidence="10 11">
    <name type="scientific">Daucus carota subsp. sativus</name>
    <name type="common">Carrot</name>
    <dbReference type="NCBI Taxonomy" id="79200"/>
    <lineage>
        <taxon>Eukaryota</taxon>
        <taxon>Viridiplantae</taxon>
        <taxon>Streptophyta</taxon>
        <taxon>Embryophyta</taxon>
        <taxon>Tracheophyta</taxon>
        <taxon>Spermatophyta</taxon>
        <taxon>Magnoliopsida</taxon>
        <taxon>eudicotyledons</taxon>
        <taxon>Gunneridae</taxon>
        <taxon>Pentapetalae</taxon>
        <taxon>asterids</taxon>
        <taxon>campanulids</taxon>
        <taxon>Apiales</taxon>
        <taxon>Apiaceae</taxon>
        <taxon>Apioideae</taxon>
        <taxon>Scandiceae</taxon>
        <taxon>Daucinae</taxon>
        <taxon>Daucus</taxon>
        <taxon>Daucus sect. Daucus</taxon>
    </lineage>
</organism>
<keyword evidence="4" id="KW-0547">Nucleotide-binding</keyword>
<name>A0AAF0WKJ7_DAUCS</name>
<dbReference type="Proteomes" id="UP000077755">
    <property type="component" value="Chromosome 2"/>
</dbReference>
<comment type="catalytic activity">
    <reaction evidence="7">
        <text>L-threonyl-[protein] + ATP = O-phospho-L-threonyl-[protein] + ADP + H(+)</text>
        <dbReference type="Rhea" id="RHEA:46608"/>
        <dbReference type="Rhea" id="RHEA-COMP:11060"/>
        <dbReference type="Rhea" id="RHEA-COMP:11605"/>
        <dbReference type="ChEBI" id="CHEBI:15378"/>
        <dbReference type="ChEBI" id="CHEBI:30013"/>
        <dbReference type="ChEBI" id="CHEBI:30616"/>
        <dbReference type="ChEBI" id="CHEBI:61977"/>
        <dbReference type="ChEBI" id="CHEBI:456216"/>
        <dbReference type="EC" id="2.7.11.1"/>
    </reaction>
</comment>
<dbReference type="PANTHER" id="PTHR45723">
    <property type="entry name" value="SERINE/THREONINE-PROTEIN KINASE RIO1"/>
    <property type="match status" value="1"/>
</dbReference>